<dbReference type="AlphaFoldDB" id="A0A1J4KSZ9"/>
<keyword evidence="1" id="KW-0677">Repeat</keyword>
<dbReference type="InterPro" id="IPR002110">
    <property type="entry name" value="Ankyrin_rpt"/>
</dbReference>
<dbReference type="Gene3D" id="1.25.40.20">
    <property type="entry name" value="Ankyrin repeat-containing domain"/>
    <property type="match status" value="2"/>
</dbReference>
<dbReference type="PROSITE" id="PS50088">
    <property type="entry name" value="ANK_REPEAT"/>
    <property type="match status" value="1"/>
</dbReference>
<evidence type="ECO:0000256" key="1">
    <source>
        <dbReference type="ARBA" id="ARBA00022737"/>
    </source>
</evidence>
<reference evidence="4" key="1">
    <citation type="submission" date="2016-10" db="EMBL/GenBank/DDBJ databases">
        <authorList>
            <person name="Benchimol M."/>
            <person name="Almeida L.G."/>
            <person name="Vasconcelos A.T."/>
            <person name="Perreira-Neves A."/>
            <person name="Rosa I.A."/>
            <person name="Tasca T."/>
            <person name="Bogo M.R."/>
            <person name="de Souza W."/>
        </authorList>
    </citation>
    <scope>NUCLEOTIDE SEQUENCE [LARGE SCALE GENOMIC DNA]</scope>
    <source>
        <strain evidence="4">K</strain>
    </source>
</reference>
<dbReference type="RefSeq" id="XP_068367144.1">
    <property type="nucleotide sequence ID" value="XM_068498500.1"/>
</dbReference>
<evidence type="ECO:0000256" key="2">
    <source>
        <dbReference type="ARBA" id="ARBA00023043"/>
    </source>
</evidence>
<dbReference type="EMBL" id="MLAK01000431">
    <property type="protein sequence ID" value="OHT14008.1"/>
    <property type="molecule type" value="Genomic_DNA"/>
</dbReference>
<dbReference type="Pfam" id="PF12796">
    <property type="entry name" value="Ank_2"/>
    <property type="match status" value="3"/>
</dbReference>
<dbReference type="Proteomes" id="UP000179807">
    <property type="component" value="Unassembled WGS sequence"/>
</dbReference>
<evidence type="ECO:0000256" key="3">
    <source>
        <dbReference type="PROSITE-ProRule" id="PRU00023"/>
    </source>
</evidence>
<dbReference type="GeneID" id="94833204"/>
<sequence length="384" mass="43623">MNSIHPKLETLMITTRYPWEPIEIIELIKRDNIEEFKKIYNTAEQLPDSVNNSLTQYSAMFNKSPTVLCIAAYYNALQIADYLLQIGVLPDDADQFFRAPVHFAAMMDHVSFIIFLSSHGADINATDITNRLYIHWAAENNCVKVLQYAIMSGANIDAQAADGCPIHLACKTGSFRAIEILAKTGKVNLNRIVHDRSPLLHVMNSSCLEALPILFEYGMDINQNIVGNWTALHYVVRAGSPYVVGFLCKYGANPNIPLDKSYKWFPMHVAAQEHHSKIITILYYNGSLIHSLTHAKNSPFTLSKPYHKRDNQYGKASITIRNYVIDFFARSILLMFLTEQIPSNFEEMVTKSTKKYNMEMGVVKEAMVTYEMNKIPVNKPKKDV</sequence>
<dbReference type="VEuPathDB" id="TrichDB:TRFO_15653"/>
<dbReference type="InterPro" id="IPR036770">
    <property type="entry name" value="Ankyrin_rpt-contain_sf"/>
</dbReference>
<feature type="repeat" description="ANK" evidence="3">
    <location>
        <begin position="96"/>
        <end position="128"/>
    </location>
</feature>
<dbReference type="PROSITE" id="PS50297">
    <property type="entry name" value="ANK_REP_REGION"/>
    <property type="match status" value="1"/>
</dbReference>
<dbReference type="PANTHER" id="PTHR24198">
    <property type="entry name" value="ANKYRIN REPEAT AND PROTEIN KINASE DOMAIN-CONTAINING PROTEIN"/>
    <property type="match status" value="1"/>
</dbReference>
<dbReference type="PANTHER" id="PTHR24198:SF165">
    <property type="entry name" value="ANKYRIN REPEAT-CONTAINING PROTEIN-RELATED"/>
    <property type="match status" value="1"/>
</dbReference>
<gene>
    <name evidence="4" type="ORF">TRFO_15653</name>
</gene>
<protein>
    <submittedName>
        <fullName evidence="4">Uncharacterized protein</fullName>
    </submittedName>
</protein>
<organism evidence="4 5">
    <name type="scientific">Tritrichomonas foetus</name>
    <dbReference type="NCBI Taxonomy" id="1144522"/>
    <lineage>
        <taxon>Eukaryota</taxon>
        <taxon>Metamonada</taxon>
        <taxon>Parabasalia</taxon>
        <taxon>Tritrichomonadida</taxon>
        <taxon>Tritrichomonadidae</taxon>
        <taxon>Tritrichomonas</taxon>
    </lineage>
</organism>
<dbReference type="SUPFAM" id="SSF48403">
    <property type="entry name" value="Ankyrin repeat"/>
    <property type="match status" value="1"/>
</dbReference>
<comment type="caution">
    <text evidence="4">The sequence shown here is derived from an EMBL/GenBank/DDBJ whole genome shotgun (WGS) entry which is preliminary data.</text>
</comment>
<name>A0A1J4KSZ9_9EUKA</name>
<dbReference type="SMART" id="SM00248">
    <property type="entry name" value="ANK"/>
    <property type="match status" value="7"/>
</dbReference>
<keyword evidence="2 3" id="KW-0040">ANK repeat</keyword>
<dbReference type="OrthoDB" id="194358at2759"/>
<accession>A0A1J4KSZ9</accession>
<evidence type="ECO:0000313" key="4">
    <source>
        <dbReference type="EMBL" id="OHT14008.1"/>
    </source>
</evidence>
<proteinExistence type="predicted"/>
<evidence type="ECO:0000313" key="5">
    <source>
        <dbReference type="Proteomes" id="UP000179807"/>
    </source>
</evidence>
<keyword evidence="5" id="KW-1185">Reference proteome</keyword>